<evidence type="ECO:0000259" key="3">
    <source>
        <dbReference type="Pfam" id="PF19843"/>
    </source>
</evidence>
<proteinExistence type="predicted"/>
<keyword evidence="5" id="KW-1185">Reference proteome</keyword>
<gene>
    <name evidence="4" type="ORF">E0H50_31000</name>
</gene>
<evidence type="ECO:0000313" key="5">
    <source>
        <dbReference type="Proteomes" id="UP000292695"/>
    </source>
</evidence>
<dbReference type="InterPro" id="IPR046281">
    <property type="entry name" value="DUF6318"/>
</dbReference>
<comment type="caution">
    <text evidence="4">The sequence shown here is derived from an EMBL/GenBank/DDBJ whole genome shotgun (WGS) entry which is preliminary data.</text>
</comment>
<protein>
    <recommendedName>
        <fullName evidence="3">DUF6318 domain-containing protein</fullName>
    </recommendedName>
</protein>
<dbReference type="Proteomes" id="UP000292695">
    <property type="component" value="Unassembled WGS sequence"/>
</dbReference>
<sequence length="206" mass="20972">MTHRNRMTLALLSCLCATTLLTACTQGSPEAGHPNTAPPSPSAGASSSAPTNGSSSPPTVSSPTAAPTRPTQAAGSTLAAGEAFIGYYVELLNYAYTTGDPAPLMAASDEGCEGCKGIANYVRKINAKNGGLKGDYADHLINVKEIYRGETGRLGGSAALKGGAYVERSSPGASPASQKSSTGVMEFSLSASGGNWVMFEMQINES</sequence>
<accession>A0A4R0IAY3</accession>
<feature type="region of interest" description="Disordered" evidence="1">
    <location>
        <begin position="27"/>
        <end position="73"/>
    </location>
</feature>
<organism evidence="4 5">
    <name type="scientific">Kribbella sindirgiensis</name>
    <dbReference type="NCBI Taxonomy" id="1124744"/>
    <lineage>
        <taxon>Bacteria</taxon>
        <taxon>Bacillati</taxon>
        <taxon>Actinomycetota</taxon>
        <taxon>Actinomycetes</taxon>
        <taxon>Propionibacteriales</taxon>
        <taxon>Kribbellaceae</taxon>
        <taxon>Kribbella</taxon>
    </lineage>
</organism>
<evidence type="ECO:0000313" key="4">
    <source>
        <dbReference type="EMBL" id="TCC26369.1"/>
    </source>
</evidence>
<evidence type="ECO:0000256" key="2">
    <source>
        <dbReference type="SAM" id="SignalP"/>
    </source>
</evidence>
<dbReference type="OrthoDB" id="3830219at2"/>
<feature type="chain" id="PRO_5039409990" description="DUF6318 domain-containing protein" evidence="2">
    <location>
        <begin position="23"/>
        <end position="206"/>
    </location>
</feature>
<keyword evidence="2" id="KW-0732">Signal</keyword>
<feature type="signal peptide" evidence="2">
    <location>
        <begin position="1"/>
        <end position="22"/>
    </location>
</feature>
<evidence type="ECO:0000256" key="1">
    <source>
        <dbReference type="SAM" id="MobiDB-lite"/>
    </source>
</evidence>
<feature type="compositionally biased region" description="Low complexity" evidence="1">
    <location>
        <begin position="42"/>
        <end position="73"/>
    </location>
</feature>
<name>A0A4R0IAY3_9ACTN</name>
<dbReference type="AlphaFoldDB" id="A0A4R0IAY3"/>
<reference evidence="4 5" key="1">
    <citation type="submission" date="2019-02" db="EMBL/GenBank/DDBJ databases">
        <title>Kribbella capetownensis sp. nov. and Kribbella speibonae sp. nov., isolated from soil.</title>
        <authorList>
            <person name="Curtis S.M."/>
            <person name="Norton I."/>
            <person name="Everest G.J."/>
            <person name="Meyers P.R."/>
        </authorList>
    </citation>
    <scope>NUCLEOTIDE SEQUENCE [LARGE SCALE GENOMIC DNA]</scope>
    <source>
        <strain evidence="4 5">DSM 27082</strain>
    </source>
</reference>
<dbReference type="PROSITE" id="PS51257">
    <property type="entry name" value="PROKAR_LIPOPROTEIN"/>
    <property type="match status" value="1"/>
</dbReference>
<feature type="domain" description="DUF6318" evidence="3">
    <location>
        <begin position="66"/>
        <end position="200"/>
    </location>
</feature>
<dbReference type="EMBL" id="SJKA01000013">
    <property type="protein sequence ID" value="TCC26369.1"/>
    <property type="molecule type" value="Genomic_DNA"/>
</dbReference>
<dbReference type="Pfam" id="PF19843">
    <property type="entry name" value="DUF6318"/>
    <property type="match status" value="1"/>
</dbReference>